<reference evidence="1" key="1">
    <citation type="journal article" date="2018" name="Nat. Plants">
        <title>Whole-genome landscape of Medicago truncatula symbiotic genes.</title>
        <authorList>
            <person name="Pecrix Y."/>
            <person name="Gamas P."/>
            <person name="Carrere S."/>
        </authorList>
    </citation>
    <scope>NUCLEOTIDE SEQUENCE</scope>
    <source>
        <tissue evidence="1">Leaves</tissue>
    </source>
</reference>
<organism evidence="1">
    <name type="scientific">Medicago truncatula</name>
    <name type="common">Barrel medic</name>
    <name type="synonym">Medicago tribuloides</name>
    <dbReference type="NCBI Taxonomy" id="3880"/>
    <lineage>
        <taxon>Eukaryota</taxon>
        <taxon>Viridiplantae</taxon>
        <taxon>Streptophyta</taxon>
        <taxon>Embryophyta</taxon>
        <taxon>Tracheophyta</taxon>
        <taxon>Spermatophyta</taxon>
        <taxon>Magnoliopsida</taxon>
        <taxon>eudicotyledons</taxon>
        <taxon>Gunneridae</taxon>
        <taxon>Pentapetalae</taxon>
        <taxon>rosids</taxon>
        <taxon>fabids</taxon>
        <taxon>Fabales</taxon>
        <taxon>Fabaceae</taxon>
        <taxon>Papilionoideae</taxon>
        <taxon>50 kb inversion clade</taxon>
        <taxon>NPAAA clade</taxon>
        <taxon>Hologalegina</taxon>
        <taxon>IRL clade</taxon>
        <taxon>Trifolieae</taxon>
        <taxon>Medicago</taxon>
    </lineage>
</organism>
<dbReference type="AlphaFoldDB" id="A0A396JVV4"/>
<dbReference type="Proteomes" id="UP000265566">
    <property type="component" value="Chromosome 1"/>
</dbReference>
<proteinExistence type="predicted"/>
<dbReference type="EMBL" id="PSQE01000001">
    <property type="protein sequence ID" value="RHN82296.1"/>
    <property type="molecule type" value="Genomic_DNA"/>
</dbReference>
<accession>A0A396JVV4</accession>
<name>A0A396JVV4_MEDTR</name>
<dbReference type="Gramene" id="rna6450">
    <property type="protein sequence ID" value="RHN82296.1"/>
    <property type="gene ID" value="gene6450"/>
</dbReference>
<comment type="caution">
    <text evidence="1">The sequence shown here is derived from an EMBL/GenBank/DDBJ whole genome shotgun (WGS) entry which is preliminary data.</text>
</comment>
<dbReference type="OrthoDB" id="1733861at2759"/>
<sequence length="158" mass="18300">MVDKQKIVRHLPERVLRQYDYVQTVPRPATTILPLAPADVVAAFLEFALHVVSQQDMGEAVPDDEPWKHLDGYMRWFYRVSHPLIVGLAPVPQYVTPRLVYQKVIVEQEWARHPPDPLQVINSMRVKVEQTMEIPEVVSHPLFFSILEGLQTDYSVFD</sequence>
<gene>
    <name evidence="1" type="ORF">MtrunA17_Chr1g0208431</name>
</gene>
<protein>
    <submittedName>
        <fullName evidence="1">Uncharacterized protein</fullName>
    </submittedName>
</protein>
<evidence type="ECO:0000313" key="1">
    <source>
        <dbReference type="EMBL" id="RHN82296.1"/>
    </source>
</evidence>